<dbReference type="EMBL" id="ACKX01000125">
    <property type="protein sequence ID" value="EEJ51401.1"/>
    <property type="molecule type" value="Genomic_DNA"/>
</dbReference>
<dbReference type="HOGENOM" id="CLU_3045999_0_0_9"/>
<name>C2KXU8_9FIRM</name>
<dbReference type="InParanoid" id="C2KXU8"/>
<reference evidence="1 2" key="1">
    <citation type="submission" date="2009-04" db="EMBL/GenBank/DDBJ databases">
        <authorList>
            <person name="Qin X."/>
            <person name="Bachman B."/>
            <person name="Battles P."/>
            <person name="Bell A."/>
            <person name="Bess C."/>
            <person name="Bickham C."/>
            <person name="Chaboub L."/>
            <person name="Chen D."/>
            <person name="Coyle M."/>
            <person name="Deiros D.R."/>
            <person name="Dinh H."/>
            <person name="Forbes L."/>
            <person name="Fowler G."/>
            <person name="Francisco L."/>
            <person name="Fu Q."/>
            <person name="Gubbala S."/>
            <person name="Hale W."/>
            <person name="Han Y."/>
            <person name="Hemphill L."/>
            <person name="Highlander S.K."/>
            <person name="Hirani K."/>
            <person name="Hogues M."/>
            <person name="Jackson L."/>
            <person name="Jakkamsetti A."/>
            <person name="Javaid M."/>
            <person name="Jiang H."/>
            <person name="Korchina V."/>
            <person name="Kovar C."/>
            <person name="Lara F."/>
            <person name="Lee S."/>
            <person name="Mata R."/>
            <person name="Mathew T."/>
            <person name="Moen C."/>
            <person name="Morales K."/>
            <person name="Munidasa M."/>
            <person name="Nazareth L."/>
            <person name="Ngo R."/>
            <person name="Nguyen L."/>
            <person name="Okwuonu G."/>
            <person name="Ongeri F."/>
            <person name="Patil S."/>
            <person name="Petrosino J."/>
            <person name="Pham C."/>
            <person name="Pham P."/>
            <person name="Pu L.-L."/>
            <person name="Puazo M."/>
            <person name="Raj R."/>
            <person name="Reid J."/>
            <person name="Rouhana J."/>
            <person name="Saada N."/>
            <person name="Shang Y."/>
            <person name="Simmons D."/>
            <person name="Thornton R."/>
            <person name="Warren J."/>
            <person name="Weissenberger G."/>
            <person name="Zhang J."/>
            <person name="Zhang L."/>
            <person name="Zhou C."/>
            <person name="Zhu D."/>
            <person name="Muzny D."/>
            <person name="Worley K."/>
            <person name="Gibbs R."/>
        </authorList>
    </citation>
    <scope>NUCLEOTIDE SEQUENCE [LARGE SCALE GENOMIC DNA]</scope>
    <source>
        <strain evidence="1 2">F0268</strain>
    </source>
</reference>
<keyword evidence="2" id="KW-1185">Reference proteome</keyword>
<protein>
    <submittedName>
        <fullName evidence="1">Uncharacterized protein</fullName>
    </submittedName>
</protein>
<organism evidence="1 2">
    <name type="scientific">Oribacterium sinus F0268</name>
    <dbReference type="NCBI Taxonomy" id="585501"/>
    <lineage>
        <taxon>Bacteria</taxon>
        <taxon>Bacillati</taxon>
        <taxon>Bacillota</taxon>
        <taxon>Clostridia</taxon>
        <taxon>Lachnospirales</taxon>
        <taxon>Lachnospiraceae</taxon>
        <taxon>Oribacterium</taxon>
    </lineage>
</organism>
<dbReference type="STRING" id="585501.HMPREF6123_1317"/>
<dbReference type="Proteomes" id="UP000004121">
    <property type="component" value="Unassembled WGS sequence"/>
</dbReference>
<accession>C2KXU8</accession>
<gene>
    <name evidence="1" type="ORF">HMPREF6123_1317</name>
</gene>
<evidence type="ECO:0000313" key="2">
    <source>
        <dbReference type="Proteomes" id="UP000004121"/>
    </source>
</evidence>
<dbReference type="AlphaFoldDB" id="C2KXU8"/>
<comment type="caution">
    <text evidence="1">The sequence shown here is derived from an EMBL/GenBank/DDBJ whole genome shotgun (WGS) entry which is preliminary data.</text>
</comment>
<sequence length="54" mass="6256">MLSAFNLYLFCFLVYPIPKGFSIDGKILSLFIYLYILNKALKNNICSYLPFVLV</sequence>
<evidence type="ECO:0000313" key="1">
    <source>
        <dbReference type="EMBL" id="EEJ51401.1"/>
    </source>
</evidence>
<proteinExistence type="predicted"/>